<proteinExistence type="inferred from homology"/>
<evidence type="ECO:0000259" key="14">
    <source>
        <dbReference type="PROSITE" id="PS50262"/>
    </source>
</evidence>
<keyword evidence="16" id="KW-1185">Reference proteome</keyword>
<sequence>MASRDLVLGIFSFSQTSIGLLGNITLLTVYVHVFISHSLSKKSTDLILIHLTVANTVTLLTQVVPAMIVTFDTENSLGNVGYQIIIFTRRMSRGLSICTTSLLSVFQAITISPSTSCWAKFKPRAPRYILPSFLFFWILHIFIYVKILSVSVSAQNATLLANHSAVKNSPNIFWLNYLNDTASRLTAAVRDLLFVGLMSWSSGYMVMVLYQHRRRLQHIHSTSHSPKSSPETRATQTIVLLVSCFVSFYLINSSINLFVNLFKEKDFWLINIAAFLSTCYPSLCPLVLLSNDPRLPKPCCVMEKVREKINYGICQVLTMCQA</sequence>
<dbReference type="OMA" id="FWILHIF"/>
<keyword evidence="11" id="KW-0325">Glycoprotein</keyword>
<dbReference type="KEGG" id="oaa:100090527"/>
<dbReference type="Pfam" id="PF03402">
    <property type="entry name" value="V1R"/>
    <property type="match status" value="1"/>
</dbReference>
<evidence type="ECO:0000256" key="1">
    <source>
        <dbReference type="ARBA" id="ARBA00003878"/>
    </source>
</evidence>
<keyword evidence="9 13" id="KW-0472">Membrane</keyword>
<evidence type="ECO:0000256" key="3">
    <source>
        <dbReference type="ARBA" id="ARBA00010663"/>
    </source>
</evidence>
<keyword evidence="5 13" id="KW-0589">Pheromone response</keyword>
<evidence type="ECO:0000256" key="8">
    <source>
        <dbReference type="ARBA" id="ARBA00023040"/>
    </source>
</evidence>
<dbReference type="InParanoid" id="F7DYA9"/>
<dbReference type="PANTHER" id="PTHR24062">
    <property type="entry name" value="VOMERONASAL TYPE-1 RECEPTOR"/>
    <property type="match status" value="1"/>
</dbReference>
<feature type="transmembrane region" description="Helical" evidence="13">
    <location>
        <begin position="238"/>
        <end position="262"/>
    </location>
</feature>
<evidence type="ECO:0000313" key="16">
    <source>
        <dbReference type="Proteomes" id="UP000002279"/>
    </source>
</evidence>
<evidence type="ECO:0000256" key="13">
    <source>
        <dbReference type="RuleBase" id="RU364061"/>
    </source>
</evidence>
<feature type="transmembrane region" description="Helical" evidence="13">
    <location>
        <begin position="91"/>
        <end position="112"/>
    </location>
</feature>
<organism evidence="15 16">
    <name type="scientific">Ornithorhynchus anatinus</name>
    <name type="common">Duckbill platypus</name>
    <dbReference type="NCBI Taxonomy" id="9258"/>
    <lineage>
        <taxon>Eukaryota</taxon>
        <taxon>Metazoa</taxon>
        <taxon>Chordata</taxon>
        <taxon>Craniata</taxon>
        <taxon>Vertebrata</taxon>
        <taxon>Euteleostomi</taxon>
        <taxon>Mammalia</taxon>
        <taxon>Monotremata</taxon>
        <taxon>Ornithorhynchidae</taxon>
        <taxon>Ornithorhynchus</taxon>
    </lineage>
</organism>
<keyword evidence="12 13" id="KW-0807">Transducer</keyword>
<gene>
    <name evidence="15" type="primary">ORNANAV1R3067</name>
</gene>
<dbReference type="OrthoDB" id="9606139at2759"/>
<evidence type="ECO:0000256" key="2">
    <source>
        <dbReference type="ARBA" id="ARBA00004651"/>
    </source>
</evidence>
<dbReference type="CTD" id="100090527"/>
<feature type="transmembrane region" description="Helical" evidence="13">
    <location>
        <begin position="268"/>
        <end position="289"/>
    </location>
</feature>
<evidence type="ECO:0000256" key="9">
    <source>
        <dbReference type="ARBA" id="ARBA00023136"/>
    </source>
</evidence>
<evidence type="ECO:0000256" key="12">
    <source>
        <dbReference type="ARBA" id="ARBA00023224"/>
    </source>
</evidence>
<evidence type="ECO:0000256" key="11">
    <source>
        <dbReference type="ARBA" id="ARBA00023180"/>
    </source>
</evidence>
<feature type="transmembrane region" description="Helical" evidence="13">
    <location>
        <begin position="47"/>
        <end position="71"/>
    </location>
</feature>
<accession>F7DYA9</accession>
<feature type="transmembrane region" description="Helical" evidence="13">
    <location>
        <begin position="6"/>
        <end position="35"/>
    </location>
</feature>
<keyword evidence="4 13" id="KW-1003">Cell membrane</keyword>
<evidence type="ECO:0000256" key="7">
    <source>
        <dbReference type="ARBA" id="ARBA00022989"/>
    </source>
</evidence>
<dbReference type="GeneID" id="100090527"/>
<feature type="transmembrane region" description="Helical" evidence="13">
    <location>
        <begin position="192"/>
        <end position="210"/>
    </location>
</feature>
<dbReference type="InterPro" id="IPR004072">
    <property type="entry name" value="Vmron_rcpt_1"/>
</dbReference>
<reference evidence="15" key="3">
    <citation type="submission" date="2025-09" db="UniProtKB">
        <authorList>
            <consortium name="Ensembl"/>
        </authorList>
    </citation>
    <scope>IDENTIFICATION</scope>
    <source>
        <strain evidence="15">Glennie</strain>
    </source>
</reference>
<dbReference type="GO" id="GO:0019236">
    <property type="term" value="P:response to pheromone"/>
    <property type="evidence" value="ECO:0007669"/>
    <property type="project" value="UniProtKB-KW"/>
</dbReference>
<reference evidence="15 16" key="1">
    <citation type="journal article" date="2008" name="Nature">
        <title>Genome analysis of the platypus reveals unique signatures of evolution.</title>
        <authorList>
            <person name="Warren W.C."/>
            <person name="Hillier L.W."/>
            <person name="Marshall Graves J.A."/>
            <person name="Birney E."/>
            <person name="Ponting C.P."/>
            <person name="Grutzner F."/>
            <person name="Belov K."/>
            <person name="Miller W."/>
            <person name="Clarke L."/>
            <person name="Chinwalla A.T."/>
            <person name="Yang S.P."/>
            <person name="Heger A."/>
            <person name="Locke D.P."/>
            <person name="Miethke P."/>
            <person name="Waters P.D."/>
            <person name="Veyrunes F."/>
            <person name="Fulton L."/>
            <person name="Fulton B."/>
            <person name="Graves T."/>
            <person name="Wallis J."/>
            <person name="Puente X.S."/>
            <person name="Lopez-Otin C."/>
            <person name="Ordonez G.R."/>
            <person name="Eichler E.E."/>
            <person name="Chen L."/>
            <person name="Cheng Z."/>
            <person name="Deakin J.E."/>
            <person name="Alsop A."/>
            <person name="Thompson K."/>
            <person name="Kirby P."/>
            <person name="Papenfuss A.T."/>
            <person name="Wakefield M.J."/>
            <person name="Olender T."/>
            <person name="Lancet D."/>
            <person name="Huttley G.A."/>
            <person name="Smit A.F."/>
            <person name="Pask A."/>
            <person name="Temple-Smith P."/>
            <person name="Batzer M.A."/>
            <person name="Walker J.A."/>
            <person name="Konkel M.K."/>
            <person name="Harris R.S."/>
            <person name="Whittington C.M."/>
            <person name="Wong E.S."/>
            <person name="Gemmell N.J."/>
            <person name="Buschiazzo E."/>
            <person name="Vargas Jentzsch I.M."/>
            <person name="Merkel A."/>
            <person name="Schmitz J."/>
            <person name="Zemann A."/>
            <person name="Churakov G."/>
            <person name="Kriegs J.O."/>
            <person name="Brosius J."/>
            <person name="Murchison E.P."/>
            <person name="Sachidanandam R."/>
            <person name="Smith C."/>
            <person name="Hannon G.J."/>
            <person name="Tsend-Ayush E."/>
            <person name="McMillan D."/>
            <person name="Attenborough R."/>
            <person name="Rens W."/>
            <person name="Ferguson-Smith M."/>
            <person name="Lefevre C.M."/>
            <person name="Sharp J.A."/>
            <person name="Nicholas K.R."/>
            <person name="Ray D.A."/>
            <person name="Kube M."/>
            <person name="Reinhardt R."/>
            <person name="Pringle T.H."/>
            <person name="Taylor J."/>
            <person name="Jones R.C."/>
            <person name="Nixon B."/>
            <person name="Dacheux J.L."/>
            <person name="Niwa H."/>
            <person name="Sekita Y."/>
            <person name="Huang X."/>
            <person name="Stark A."/>
            <person name="Kheradpour P."/>
            <person name="Kellis M."/>
            <person name="Flicek P."/>
            <person name="Chen Y."/>
            <person name="Webber C."/>
            <person name="Hardison R."/>
            <person name="Nelson J."/>
            <person name="Hallsworth-Pepin K."/>
            <person name="Delehaunty K."/>
            <person name="Markovic C."/>
            <person name="Minx P."/>
            <person name="Feng Y."/>
            <person name="Kremitzki C."/>
            <person name="Mitreva M."/>
            <person name="Glasscock J."/>
            <person name="Wylie T."/>
            <person name="Wohldmann P."/>
            <person name="Thiru P."/>
            <person name="Nhan M.N."/>
            <person name="Pohl C.S."/>
            <person name="Smith S.M."/>
            <person name="Hou S."/>
            <person name="Nefedov M."/>
            <person name="de Jong P.J."/>
            <person name="Renfree M.B."/>
            <person name="Mardis E.R."/>
            <person name="Wilson R.K."/>
        </authorList>
    </citation>
    <scope>NUCLEOTIDE SEQUENCE [LARGE SCALE GENOMIC DNA]</scope>
    <source>
        <strain evidence="15 16">Glennie</strain>
    </source>
</reference>
<dbReference type="FunFam" id="1.20.1070.10:FF:000033">
    <property type="entry name" value="Vomeronasal type-1 receptor"/>
    <property type="match status" value="1"/>
</dbReference>
<dbReference type="Gene3D" id="1.20.1070.10">
    <property type="entry name" value="Rhodopsin 7-helix transmembrane proteins"/>
    <property type="match status" value="1"/>
</dbReference>
<dbReference type="PROSITE" id="PS50262">
    <property type="entry name" value="G_PROTEIN_RECEP_F1_2"/>
    <property type="match status" value="1"/>
</dbReference>
<evidence type="ECO:0000256" key="4">
    <source>
        <dbReference type="ARBA" id="ARBA00022475"/>
    </source>
</evidence>
<evidence type="ECO:0000256" key="5">
    <source>
        <dbReference type="ARBA" id="ARBA00022507"/>
    </source>
</evidence>
<dbReference type="GO" id="GO:0016503">
    <property type="term" value="F:pheromone receptor activity"/>
    <property type="evidence" value="ECO:0007669"/>
    <property type="project" value="InterPro"/>
</dbReference>
<keyword evidence="10 13" id="KW-0675">Receptor</keyword>
<feature type="transmembrane region" description="Helical" evidence="13">
    <location>
        <begin position="133"/>
        <end position="154"/>
    </location>
</feature>
<dbReference type="GeneTree" id="ENSGT00960000186612"/>
<dbReference type="Ensembl" id="ENSOANT00000005854.2">
    <property type="protein sequence ID" value="ENSOANP00000005852.2"/>
    <property type="gene ID" value="ENSOANG00000003690.4"/>
</dbReference>
<dbReference type="GO" id="GO:0005550">
    <property type="term" value="F:pheromone binding"/>
    <property type="evidence" value="ECO:0000318"/>
    <property type="project" value="GO_Central"/>
</dbReference>
<evidence type="ECO:0000256" key="6">
    <source>
        <dbReference type="ARBA" id="ARBA00022692"/>
    </source>
</evidence>
<comment type="function">
    <text evidence="1">Putative pheromone receptor.</text>
</comment>
<keyword evidence="6 13" id="KW-0812">Transmembrane</keyword>
<reference evidence="15" key="2">
    <citation type="submission" date="2025-08" db="UniProtKB">
        <authorList>
            <consortium name="Ensembl"/>
        </authorList>
    </citation>
    <scope>IDENTIFICATION</scope>
    <source>
        <strain evidence="15">Glennie</strain>
    </source>
</reference>
<dbReference type="GO" id="GO:0005886">
    <property type="term" value="C:plasma membrane"/>
    <property type="evidence" value="ECO:0000318"/>
    <property type="project" value="GO_Central"/>
</dbReference>
<dbReference type="GO" id="GO:0007606">
    <property type="term" value="P:sensory perception of chemical stimulus"/>
    <property type="evidence" value="ECO:0007669"/>
    <property type="project" value="UniProtKB-ARBA"/>
</dbReference>
<dbReference type="HOGENOM" id="CLU_058641_0_1_1"/>
<dbReference type="SUPFAM" id="SSF81321">
    <property type="entry name" value="Family A G protein-coupled receptor-like"/>
    <property type="match status" value="1"/>
</dbReference>
<name>F7DYA9_ORNAN</name>
<dbReference type="eggNOG" id="ENOG502RD1P">
    <property type="taxonomic scope" value="Eukaryota"/>
</dbReference>
<dbReference type="RefSeq" id="NP_001240388.1">
    <property type="nucleotide sequence ID" value="NM_001253459.1"/>
</dbReference>
<dbReference type="PRINTS" id="PR01534">
    <property type="entry name" value="VOMERONASL1R"/>
</dbReference>
<protein>
    <recommendedName>
        <fullName evidence="13">Vomeronasal type-1 receptor</fullName>
    </recommendedName>
</protein>
<evidence type="ECO:0000313" key="15">
    <source>
        <dbReference type="Ensembl" id="ENSOANP00000005852.2"/>
    </source>
</evidence>
<comment type="similarity">
    <text evidence="3 13">Belongs to the G-protein coupled receptor 1 family.</text>
</comment>
<evidence type="ECO:0000256" key="10">
    <source>
        <dbReference type="ARBA" id="ARBA00023170"/>
    </source>
</evidence>
<dbReference type="AlphaFoldDB" id="F7DYA9"/>
<dbReference type="InterPro" id="IPR017452">
    <property type="entry name" value="GPCR_Rhodpsn_7TM"/>
</dbReference>
<keyword evidence="7 13" id="KW-1133">Transmembrane helix</keyword>
<comment type="subcellular location">
    <subcellularLocation>
        <location evidence="2 13">Cell membrane</location>
        <topology evidence="2 13">Multi-pass membrane protein</topology>
    </subcellularLocation>
</comment>
<dbReference type="Proteomes" id="UP000002279">
    <property type="component" value="Chromosome X5"/>
</dbReference>
<keyword evidence="8 13" id="KW-0297">G-protein coupled receptor</keyword>
<feature type="domain" description="G-protein coupled receptors family 1 profile" evidence="14">
    <location>
        <begin position="22"/>
        <end position="288"/>
    </location>
</feature>